<organism evidence="3 4">
    <name type="scientific">Diatraea saccharalis</name>
    <name type="common">sugarcane borer</name>
    <dbReference type="NCBI Taxonomy" id="40085"/>
    <lineage>
        <taxon>Eukaryota</taxon>
        <taxon>Metazoa</taxon>
        <taxon>Ecdysozoa</taxon>
        <taxon>Arthropoda</taxon>
        <taxon>Hexapoda</taxon>
        <taxon>Insecta</taxon>
        <taxon>Pterygota</taxon>
        <taxon>Neoptera</taxon>
        <taxon>Endopterygota</taxon>
        <taxon>Lepidoptera</taxon>
        <taxon>Glossata</taxon>
        <taxon>Ditrysia</taxon>
        <taxon>Pyraloidea</taxon>
        <taxon>Crambidae</taxon>
        <taxon>Crambinae</taxon>
        <taxon>Diatraea</taxon>
    </lineage>
</organism>
<evidence type="ECO:0000256" key="1">
    <source>
        <dbReference type="RuleBase" id="RU363044"/>
    </source>
</evidence>
<keyword evidence="1" id="KW-0227">DNA damage</keyword>
<evidence type="ECO:0000259" key="2">
    <source>
        <dbReference type="Pfam" id="PF05970"/>
    </source>
</evidence>
<comment type="cofactor">
    <cofactor evidence="1">
        <name>Mg(2+)</name>
        <dbReference type="ChEBI" id="CHEBI:18420"/>
    </cofactor>
</comment>
<keyword evidence="1" id="KW-0233">DNA recombination</keyword>
<name>A0A9N9R939_9NEOP</name>
<feature type="domain" description="DNA helicase Pif1-like DEAD-box helicase" evidence="2">
    <location>
        <begin position="1"/>
        <end position="48"/>
    </location>
</feature>
<dbReference type="EMBL" id="OU893335">
    <property type="protein sequence ID" value="CAG9791745.1"/>
    <property type="molecule type" value="Genomic_DNA"/>
</dbReference>
<dbReference type="GO" id="GO:0006281">
    <property type="term" value="P:DNA repair"/>
    <property type="evidence" value="ECO:0007669"/>
    <property type="project" value="UniProtKB-KW"/>
</dbReference>
<dbReference type="Proteomes" id="UP001153714">
    <property type="component" value="Chromosome 4"/>
</dbReference>
<dbReference type="GO" id="GO:0043139">
    <property type="term" value="F:5'-3' DNA helicase activity"/>
    <property type="evidence" value="ECO:0007669"/>
    <property type="project" value="UniProtKB-EC"/>
</dbReference>
<dbReference type="GO" id="GO:0000723">
    <property type="term" value="P:telomere maintenance"/>
    <property type="evidence" value="ECO:0007669"/>
    <property type="project" value="InterPro"/>
</dbReference>
<keyword evidence="1" id="KW-0378">Hydrolase</keyword>
<evidence type="ECO:0000313" key="3">
    <source>
        <dbReference type="EMBL" id="CAG9791745.1"/>
    </source>
</evidence>
<dbReference type="Pfam" id="PF05970">
    <property type="entry name" value="PIF1"/>
    <property type="match status" value="2"/>
</dbReference>
<dbReference type="GO" id="GO:0006310">
    <property type="term" value="P:DNA recombination"/>
    <property type="evidence" value="ECO:0007669"/>
    <property type="project" value="UniProtKB-KW"/>
</dbReference>
<keyword evidence="4" id="KW-1185">Reference proteome</keyword>
<feature type="domain" description="DNA helicase Pif1-like DEAD-box helicase" evidence="2">
    <location>
        <begin position="85"/>
        <end position="149"/>
    </location>
</feature>
<dbReference type="PANTHER" id="PTHR10492">
    <property type="match status" value="1"/>
</dbReference>
<protein>
    <recommendedName>
        <fullName evidence="1">ATP-dependent DNA helicase</fullName>
        <ecNumber evidence="1">5.6.2.3</ecNumber>
    </recommendedName>
</protein>
<dbReference type="OrthoDB" id="7473347at2759"/>
<accession>A0A9N9R939</accession>
<dbReference type="EC" id="5.6.2.3" evidence="1"/>
<gene>
    <name evidence="3" type="ORF">DIATSA_LOCUS9340</name>
</gene>
<comment type="similarity">
    <text evidence="1">Belongs to the helicase family.</text>
</comment>
<proteinExistence type="inferred from homology"/>
<dbReference type="AlphaFoldDB" id="A0A9N9R939"/>
<dbReference type="GO" id="GO:0005524">
    <property type="term" value="F:ATP binding"/>
    <property type="evidence" value="ECO:0007669"/>
    <property type="project" value="UniProtKB-KW"/>
</dbReference>
<reference evidence="3" key="2">
    <citation type="submission" date="2022-10" db="EMBL/GenBank/DDBJ databases">
        <authorList>
            <consortium name="ENA_rothamsted_submissions"/>
            <consortium name="culmorum"/>
            <person name="King R."/>
        </authorList>
    </citation>
    <scope>NUCLEOTIDE SEQUENCE</scope>
</reference>
<dbReference type="GO" id="GO:0016787">
    <property type="term" value="F:hydrolase activity"/>
    <property type="evidence" value="ECO:0007669"/>
    <property type="project" value="UniProtKB-KW"/>
</dbReference>
<keyword evidence="1" id="KW-0234">DNA repair</keyword>
<sequence>MSHKRAVEALNRSLLDIRSNETLMGGAVVVLTGDFRQTLPVIEKDGASRVYTSIDTVMASDDSTAYPVEFLNSLELTGVPPHKLELKDECTMSHKRAVEALNRSLLDIRSNETLMGGAVVVLTGDFRQTLPVIEKGTPANEMNACLKAS</sequence>
<comment type="catalytic activity">
    <reaction evidence="1">
        <text>ATP + H2O = ADP + phosphate + H(+)</text>
        <dbReference type="Rhea" id="RHEA:13065"/>
        <dbReference type="ChEBI" id="CHEBI:15377"/>
        <dbReference type="ChEBI" id="CHEBI:15378"/>
        <dbReference type="ChEBI" id="CHEBI:30616"/>
        <dbReference type="ChEBI" id="CHEBI:43474"/>
        <dbReference type="ChEBI" id="CHEBI:456216"/>
        <dbReference type="EC" id="5.6.2.3"/>
    </reaction>
</comment>
<dbReference type="PANTHER" id="PTHR10492:SF57">
    <property type="entry name" value="ATP-DEPENDENT DNA HELICASE"/>
    <property type="match status" value="1"/>
</dbReference>
<keyword evidence="1" id="KW-0547">Nucleotide-binding</keyword>
<evidence type="ECO:0000313" key="4">
    <source>
        <dbReference type="Proteomes" id="UP001153714"/>
    </source>
</evidence>
<reference evidence="3" key="1">
    <citation type="submission" date="2021-12" db="EMBL/GenBank/DDBJ databases">
        <authorList>
            <person name="King R."/>
        </authorList>
    </citation>
    <scope>NUCLEOTIDE SEQUENCE</scope>
</reference>
<keyword evidence="1" id="KW-0347">Helicase</keyword>
<dbReference type="InterPro" id="IPR010285">
    <property type="entry name" value="DNA_helicase_pif1-like_DEAD"/>
</dbReference>
<keyword evidence="1" id="KW-0067">ATP-binding</keyword>